<keyword evidence="3" id="KW-1185">Reference proteome</keyword>
<gene>
    <name evidence="2" type="ORF">Pr1d_04880</name>
</gene>
<dbReference type="NCBIfam" id="TIGR02595">
    <property type="entry name" value="PEP_CTERM"/>
    <property type="match status" value="1"/>
</dbReference>
<dbReference type="GO" id="GO:0016788">
    <property type="term" value="F:hydrolase activity, acting on ester bonds"/>
    <property type="evidence" value="ECO:0007669"/>
    <property type="project" value="InterPro"/>
</dbReference>
<dbReference type="Gene3D" id="1.10.575.10">
    <property type="entry name" value="P1 Nuclease"/>
    <property type="match status" value="1"/>
</dbReference>
<dbReference type="InterPro" id="IPR013424">
    <property type="entry name" value="Ice-binding_C"/>
</dbReference>
<sequence length="362" mass="39768" precursor="true">MLGIPYCNESRHRPCLSGLAFCALLTFSAQPAAAWWTHGHSHITAGAIEHLPQPLREFFDEHGDYLSAQAASEPPGSHWIDIDNYPSFFEGNFPRDYDDVVAMYGESHVQSQGTAPWTFAAYIDTLSDQMAAAVDGNDWIELLDVAAAQAHYIEDLHNPFHLTRNYNGQYTGNGGIHARYEGEMIVRHLDELTFSPTSAEYLTSVLDFVFDGIDLYYPFVADVLAADDLYAGLPTEEYYSGMWNDTGAITQVLFQEASEAVANSWYTAWINAGSPTTFLDDNADFDGDLDVDGADFLAWQRDPSVGDLTNWQGNYGTTPTTIAGATSVPEPSTFPLLGTVGMLLVASRRFGEAAVIVKRSPS</sequence>
<evidence type="ECO:0000313" key="3">
    <source>
        <dbReference type="Proteomes" id="UP000323917"/>
    </source>
</evidence>
<dbReference type="KEGG" id="bgok:Pr1d_04880"/>
<reference evidence="2 3" key="1">
    <citation type="submission" date="2019-08" db="EMBL/GenBank/DDBJ databases">
        <title>Deep-cultivation of Planctomycetes and their phenomic and genomic characterization uncovers novel biology.</title>
        <authorList>
            <person name="Wiegand S."/>
            <person name="Jogler M."/>
            <person name="Boedeker C."/>
            <person name="Pinto D."/>
            <person name="Vollmers J."/>
            <person name="Rivas-Marin E."/>
            <person name="Kohn T."/>
            <person name="Peeters S.H."/>
            <person name="Heuer A."/>
            <person name="Rast P."/>
            <person name="Oberbeckmann S."/>
            <person name="Bunk B."/>
            <person name="Jeske O."/>
            <person name="Meyerdierks A."/>
            <person name="Storesund J.E."/>
            <person name="Kallscheuer N."/>
            <person name="Luecker S."/>
            <person name="Lage O.M."/>
            <person name="Pohl T."/>
            <person name="Merkel B.J."/>
            <person name="Hornburger P."/>
            <person name="Mueller R.-W."/>
            <person name="Bruemmer F."/>
            <person name="Labrenz M."/>
            <person name="Spormann A.M."/>
            <person name="Op den Camp H."/>
            <person name="Overmann J."/>
            <person name="Amann R."/>
            <person name="Jetten M.S.M."/>
            <person name="Mascher T."/>
            <person name="Medema M.H."/>
            <person name="Devos D.P."/>
            <person name="Kaster A.-K."/>
            <person name="Ovreas L."/>
            <person name="Rohde M."/>
            <person name="Galperin M.Y."/>
            <person name="Jogler C."/>
        </authorList>
    </citation>
    <scope>NUCLEOTIDE SEQUENCE [LARGE SCALE GENOMIC DNA]</scope>
    <source>
        <strain evidence="2 3">Pr1d</strain>
    </source>
</reference>
<proteinExistence type="predicted"/>
<evidence type="ECO:0000256" key="1">
    <source>
        <dbReference type="SAM" id="SignalP"/>
    </source>
</evidence>
<feature type="signal peptide" evidence="1">
    <location>
        <begin position="1"/>
        <end position="34"/>
    </location>
</feature>
<feature type="chain" id="PRO_5023086065" evidence="1">
    <location>
        <begin position="35"/>
        <end position="362"/>
    </location>
</feature>
<evidence type="ECO:0000313" key="2">
    <source>
        <dbReference type="EMBL" id="QEG33227.1"/>
    </source>
</evidence>
<dbReference type="Proteomes" id="UP000323917">
    <property type="component" value="Chromosome"/>
</dbReference>
<accession>A0A5B9Q2I0</accession>
<organism evidence="2 3">
    <name type="scientific">Bythopirellula goksoeyrii</name>
    <dbReference type="NCBI Taxonomy" id="1400387"/>
    <lineage>
        <taxon>Bacteria</taxon>
        <taxon>Pseudomonadati</taxon>
        <taxon>Planctomycetota</taxon>
        <taxon>Planctomycetia</taxon>
        <taxon>Pirellulales</taxon>
        <taxon>Lacipirellulaceae</taxon>
        <taxon>Bythopirellula</taxon>
    </lineage>
</organism>
<dbReference type="InterPro" id="IPR008947">
    <property type="entry name" value="PLipase_C/P1_nuclease_dom_sf"/>
</dbReference>
<dbReference type="SUPFAM" id="SSF48537">
    <property type="entry name" value="Phospholipase C/P1 nuclease"/>
    <property type="match status" value="1"/>
</dbReference>
<dbReference type="RefSeq" id="WP_210417863.1">
    <property type="nucleotide sequence ID" value="NZ_CP042913.1"/>
</dbReference>
<keyword evidence="1" id="KW-0732">Signal</keyword>
<protein>
    <submittedName>
        <fullName evidence="2">Uncharacterized protein</fullName>
    </submittedName>
</protein>
<dbReference type="EMBL" id="CP042913">
    <property type="protein sequence ID" value="QEG33227.1"/>
    <property type="molecule type" value="Genomic_DNA"/>
</dbReference>
<name>A0A5B9Q2I0_9BACT</name>
<dbReference type="AlphaFoldDB" id="A0A5B9Q2I0"/>